<sequence length="462" mass="51383">MNSIQSYIKENKQRFLDELIELLKIPSVSADKAFEKDVLLTADFVVESLKKAGCDNVEICETPGYPIIYGEKIIDKNLPTVLVYGHYDVQPADPIELWTSPPFEPVIKTTEIHPEGAIFARGSCDDKGQMYMHVKALEYMTSTGNLPCNVKFMIEGEEEVGSESLAWFVPRNKEKLANDVILISDTGMIANDIPSITTGLRGLSYVEVEVTGPNRDLHSGLYGGAVANPINILTKMIASLHDENNHITIPGFYDKVEDLSTEERAEMAKAPFSLEDYKKSIAIGDVHGEKGYTTNERNAIRPTLDVNGIWGGYIGEGAKTVIASKAFAKISMRLVPNQDWREITELFKNHFESIAPKSVKVVVKPHHGGQGYVTPIDNIAYKAASKAYETTFNKTPIPQRSGGSIPIVALFEQELKSKTILMGFGLNSDAIHSPNEHFGVWNYLKGIETIPYFYQYFTEMSK</sequence>
<evidence type="ECO:0000313" key="5">
    <source>
        <dbReference type="EMBL" id="QNM85638.1"/>
    </source>
</evidence>
<evidence type="ECO:0000256" key="1">
    <source>
        <dbReference type="ARBA" id="ARBA00022670"/>
    </source>
</evidence>
<feature type="domain" description="Peptidase M20 dimerisation" evidence="4">
    <location>
        <begin position="199"/>
        <end position="357"/>
    </location>
</feature>
<proteinExistence type="predicted"/>
<dbReference type="KEGG" id="ppec:H9W90_00500"/>
<dbReference type="EMBL" id="CP060695">
    <property type="protein sequence ID" value="QNM85638.1"/>
    <property type="molecule type" value="Genomic_DNA"/>
</dbReference>
<dbReference type="PANTHER" id="PTHR43270">
    <property type="entry name" value="BETA-ALA-HIS DIPEPTIDASE"/>
    <property type="match status" value="1"/>
</dbReference>
<dbReference type="Pfam" id="PF07687">
    <property type="entry name" value="M20_dimer"/>
    <property type="match status" value="1"/>
</dbReference>
<dbReference type="NCBIfam" id="NF006053">
    <property type="entry name" value="PRK08201.1"/>
    <property type="match status" value="1"/>
</dbReference>
<keyword evidence="3" id="KW-0378">Hydrolase</keyword>
<evidence type="ECO:0000256" key="3">
    <source>
        <dbReference type="ARBA" id="ARBA00022801"/>
    </source>
</evidence>
<keyword evidence="2" id="KW-0479">Metal-binding</keyword>
<accession>A0A7G9LAI9</accession>
<evidence type="ECO:0000259" key="4">
    <source>
        <dbReference type="Pfam" id="PF07687"/>
    </source>
</evidence>
<dbReference type="RefSeq" id="WP_187482540.1">
    <property type="nucleotide sequence ID" value="NZ_CP060695.1"/>
</dbReference>
<keyword evidence="1" id="KW-0645">Protease</keyword>
<dbReference type="PANTHER" id="PTHR43270:SF12">
    <property type="entry name" value="SUCCINYL-DIAMINOPIMELATE DESUCCINYLASE"/>
    <property type="match status" value="1"/>
</dbReference>
<gene>
    <name evidence="5" type="ORF">H9W90_00500</name>
</gene>
<dbReference type="InterPro" id="IPR011650">
    <property type="entry name" value="Peptidase_M20_dimer"/>
</dbReference>
<dbReference type="NCBIfam" id="NF005914">
    <property type="entry name" value="PRK07907.1"/>
    <property type="match status" value="1"/>
</dbReference>
<dbReference type="InterPro" id="IPR002933">
    <property type="entry name" value="Peptidase_M20"/>
</dbReference>
<reference evidence="5 6" key="1">
    <citation type="submission" date="2020-08" db="EMBL/GenBank/DDBJ databases">
        <title>Polaribacter sp. L12M9 isolated from gut of the Korean scallop.</title>
        <authorList>
            <person name="Jeong Y.S."/>
        </authorList>
    </citation>
    <scope>NUCLEOTIDE SEQUENCE [LARGE SCALE GENOMIC DNA]</scope>
    <source>
        <strain evidence="5 6">L12M9</strain>
    </source>
</reference>
<dbReference type="Gene3D" id="3.30.70.360">
    <property type="match status" value="1"/>
</dbReference>
<dbReference type="GO" id="GO:0006508">
    <property type="term" value="P:proteolysis"/>
    <property type="evidence" value="ECO:0007669"/>
    <property type="project" value="UniProtKB-KW"/>
</dbReference>
<dbReference type="SUPFAM" id="SSF53187">
    <property type="entry name" value="Zn-dependent exopeptidases"/>
    <property type="match status" value="1"/>
</dbReference>
<dbReference type="Gene3D" id="3.40.630.10">
    <property type="entry name" value="Zn peptidases"/>
    <property type="match status" value="1"/>
</dbReference>
<organism evidence="5 6">
    <name type="scientific">Polaribacter pectinis</name>
    <dbReference type="NCBI Taxonomy" id="2738844"/>
    <lineage>
        <taxon>Bacteria</taxon>
        <taxon>Pseudomonadati</taxon>
        <taxon>Bacteroidota</taxon>
        <taxon>Flavobacteriia</taxon>
        <taxon>Flavobacteriales</taxon>
        <taxon>Flavobacteriaceae</taxon>
    </lineage>
</organism>
<name>A0A7G9LAI9_9FLAO</name>
<keyword evidence="6" id="KW-1185">Reference proteome</keyword>
<dbReference type="AlphaFoldDB" id="A0A7G9LAI9"/>
<dbReference type="InterPro" id="IPR051458">
    <property type="entry name" value="Cyt/Met_Dipeptidase"/>
</dbReference>
<dbReference type="GO" id="GO:0008233">
    <property type="term" value="F:peptidase activity"/>
    <property type="evidence" value="ECO:0007669"/>
    <property type="project" value="UniProtKB-KW"/>
</dbReference>
<protein>
    <submittedName>
        <fullName evidence="5">Dipeptidase</fullName>
    </submittedName>
</protein>
<dbReference type="Pfam" id="PF01546">
    <property type="entry name" value="Peptidase_M20"/>
    <property type="match status" value="1"/>
</dbReference>
<dbReference type="FunFam" id="3.30.70.360:FF:000016">
    <property type="entry name" value="Peptidase family M20/M25/M40"/>
    <property type="match status" value="1"/>
</dbReference>
<evidence type="ECO:0000313" key="6">
    <source>
        <dbReference type="Proteomes" id="UP000515808"/>
    </source>
</evidence>
<evidence type="ECO:0000256" key="2">
    <source>
        <dbReference type="ARBA" id="ARBA00022723"/>
    </source>
</evidence>
<dbReference type="Proteomes" id="UP000515808">
    <property type="component" value="Chromosome"/>
</dbReference>
<dbReference type="GO" id="GO:0046872">
    <property type="term" value="F:metal ion binding"/>
    <property type="evidence" value="ECO:0007669"/>
    <property type="project" value="UniProtKB-KW"/>
</dbReference>
<dbReference type="NCBIfam" id="NF006579">
    <property type="entry name" value="PRK09104.1"/>
    <property type="match status" value="1"/>
</dbReference>